<reference evidence="6 7" key="1">
    <citation type="journal article" date="2010" name="Science">
        <title>Genomic comparison of the ants Camponotus floridanus and Harpegnathos saltator.</title>
        <authorList>
            <person name="Bonasio R."/>
            <person name="Zhang G."/>
            <person name="Ye C."/>
            <person name="Mutti N.S."/>
            <person name="Fang X."/>
            <person name="Qin N."/>
            <person name="Donahue G."/>
            <person name="Yang P."/>
            <person name="Li Q."/>
            <person name="Li C."/>
            <person name="Zhang P."/>
            <person name="Huang Z."/>
            <person name="Berger S.L."/>
            <person name="Reinberg D."/>
            <person name="Wang J."/>
            <person name="Liebig J."/>
        </authorList>
    </citation>
    <scope>NUCLEOTIDE SEQUENCE [LARGE SCALE GENOMIC DNA]</scope>
    <source>
        <strain evidence="6 7">Hsal</strain>
    </source>
</reference>
<reference evidence="6 7" key="2">
    <citation type="journal article" date="2016" name="Sci. Rep.">
        <title>The genome of Rhizobiales bacteria in predatory ants reveals urease gene functions but no genes for nitrogen fixation.</title>
        <authorList>
            <person name="Neuvonen M.M."/>
            <person name="Tamarit D."/>
            <person name="Naslund K."/>
            <person name="Liebig J."/>
            <person name="Feldhaar H."/>
            <person name="Moran N.A."/>
            <person name="Guy L."/>
            <person name="Andersson S.G."/>
        </authorList>
    </citation>
    <scope>NUCLEOTIDE SEQUENCE [LARGE SCALE GENOMIC DNA]</scope>
    <source>
        <strain evidence="6 7">Hsal</strain>
    </source>
</reference>
<sequence>MSSDPIVVLPLGAHEYHGPHLPLDTDTQIARAVAQRAAAKLPADSAVRFLETEPAGYSVEHMHHKGTRTLTYEEAIARWIAIGKKQHDKGVRKFVMLNAHGGNSPLMTIVATELRYRFNMLAVATSWGRFGLPEGLIPPEQQALDIHAGFIETSVMLAIAPETVNMQKAADFHNAQADMAQKFTWLRAYGKHAFGWIMDDLNSQGAAGDARHANAGAGEKILDHAANGFVQLLTDIHHFDVKCLV</sequence>
<dbReference type="InterPro" id="IPR024087">
    <property type="entry name" value="Creatininase-like_sf"/>
</dbReference>
<keyword evidence="7" id="KW-1185">Reference proteome</keyword>
<evidence type="ECO:0000256" key="4">
    <source>
        <dbReference type="ARBA" id="ARBA00022833"/>
    </source>
</evidence>
<evidence type="ECO:0000256" key="3">
    <source>
        <dbReference type="ARBA" id="ARBA00022801"/>
    </source>
</evidence>
<protein>
    <submittedName>
        <fullName evidence="6">Creatinine amidohydrolase</fullName>
    </submittedName>
</protein>
<dbReference type="KEGG" id="thd:BHV28_04510"/>
<dbReference type="GO" id="GO:0046872">
    <property type="term" value="F:metal ion binding"/>
    <property type="evidence" value="ECO:0007669"/>
    <property type="project" value="UniProtKB-KW"/>
</dbReference>
<proteinExistence type="inferred from homology"/>
<evidence type="ECO:0000313" key="6">
    <source>
        <dbReference type="EMBL" id="AQS41163.1"/>
    </source>
</evidence>
<accession>A0A1U9JTI0</accession>
<evidence type="ECO:0000256" key="1">
    <source>
        <dbReference type="ARBA" id="ARBA00001947"/>
    </source>
</evidence>
<keyword evidence="2" id="KW-0479">Metal-binding</keyword>
<dbReference type="Proteomes" id="UP000188912">
    <property type="component" value="Chromosome"/>
</dbReference>
<dbReference type="GO" id="GO:0009231">
    <property type="term" value="P:riboflavin biosynthetic process"/>
    <property type="evidence" value="ECO:0007669"/>
    <property type="project" value="TreeGrafter"/>
</dbReference>
<dbReference type="Gene3D" id="3.40.50.10310">
    <property type="entry name" value="Creatininase"/>
    <property type="match status" value="1"/>
</dbReference>
<dbReference type="EMBL" id="CP017315">
    <property type="protein sequence ID" value="AQS41163.1"/>
    <property type="molecule type" value="Genomic_DNA"/>
</dbReference>
<organism evidence="6 7">
    <name type="scientific">Candidatus Tokpelaia hoelldobleri</name>
    <dbReference type="NCBI Taxonomy" id="1902579"/>
    <lineage>
        <taxon>Bacteria</taxon>
        <taxon>Pseudomonadati</taxon>
        <taxon>Pseudomonadota</taxon>
        <taxon>Alphaproteobacteria</taxon>
        <taxon>Hyphomicrobiales</taxon>
        <taxon>Candidatus Tokpelaia</taxon>
    </lineage>
</organism>
<evidence type="ECO:0000313" key="7">
    <source>
        <dbReference type="Proteomes" id="UP000188912"/>
    </source>
</evidence>
<comment type="similarity">
    <text evidence="5">Belongs to the creatininase superfamily.</text>
</comment>
<comment type="cofactor">
    <cofactor evidence="1">
        <name>Zn(2+)</name>
        <dbReference type="ChEBI" id="CHEBI:29105"/>
    </cofactor>
</comment>
<dbReference type="STRING" id="1902579.BHV28_04510"/>
<evidence type="ECO:0000256" key="2">
    <source>
        <dbReference type="ARBA" id="ARBA00022723"/>
    </source>
</evidence>
<evidence type="ECO:0000256" key="5">
    <source>
        <dbReference type="ARBA" id="ARBA00024029"/>
    </source>
</evidence>
<dbReference type="PANTHER" id="PTHR35005">
    <property type="entry name" value="3-DEHYDRO-SCYLLO-INOSOSE HYDROLASE"/>
    <property type="match status" value="1"/>
</dbReference>
<dbReference type="AlphaFoldDB" id="A0A1U9JTI0"/>
<name>A0A1U9JTI0_9HYPH</name>
<dbReference type="InterPro" id="IPR003785">
    <property type="entry name" value="Creatininase/forma_Hydrolase"/>
</dbReference>
<dbReference type="PANTHER" id="PTHR35005:SF1">
    <property type="entry name" value="2-AMINO-5-FORMYLAMINO-6-RIBOSYLAMINOPYRIMIDIN-4(3H)-ONE 5'-MONOPHOSPHATE DEFORMYLASE"/>
    <property type="match status" value="1"/>
</dbReference>
<keyword evidence="4" id="KW-0862">Zinc</keyword>
<dbReference type="Pfam" id="PF02633">
    <property type="entry name" value="Creatininase"/>
    <property type="match status" value="1"/>
</dbReference>
<dbReference type="SUPFAM" id="SSF102215">
    <property type="entry name" value="Creatininase"/>
    <property type="match status" value="1"/>
</dbReference>
<dbReference type="GO" id="GO:0016811">
    <property type="term" value="F:hydrolase activity, acting on carbon-nitrogen (but not peptide) bonds, in linear amides"/>
    <property type="evidence" value="ECO:0007669"/>
    <property type="project" value="TreeGrafter"/>
</dbReference>
<keyword evidence="3" id="KW-0378">Hydrolase</keyword>
<gene>
    <name evidence="6" type="ORF">BHV28_04510</name>
</gene>